<organism evidence="3 4">
    <name type="scientific">Novosphingobium taihuense</name>
    <dbReference type="NCBI Taxonomy" id="260085"/>
    <lineage>
        <taxon>Bacteria</taxon>
        <taxon>Pseudomonadati</taxon>
        <taxon>Pseudomonadota</taxon>
        <taxon>Alphaproteobacteria</taxon>
        <taxon>Sphingomonadales</taxon>
        <taxon>Sphingomonadaceae</taxon>
        <taxon>Novosphingobium</taxon>
    </lineage>
</organism>
<dbReference type="EMBL" id="JACHOA010000001">
    <property type="protein sequence ID" value="MBB4611978.1"/>
    <property type="molecule type" value="Genomic_DNA"/>
</dbReference>
<feature type="region of interest" description="Disordered" evidence="1">
    <location>
        <begin position="36"/>
        <end position="97"/>
    </location>
</feature>
<gene>
    <name evidence="3" type="ORF">GGR37_000224</name>
</gene>
<dbReference type="InterPro" id="IPR007939">
    <property type="entry name" value="Cu-R_B_prcur"/>
</dbReference>
<dbReference type="GO" id="GO:0006878">
    <property type="term" value="P:intracellular copper ion homeostasis"/>
    <property type="evidence" value="ECO:0007669"/>
    <property type="project" value="InterPro"/>
</dbReference>
<dbReference type="Pfam" id="PF05275">
    <property type="entry name" value="CopB"/>
    <property type="match status" value="1"/>
</dbReference>
<dbReference type="AlphaFoldDB" id="A0A7W7A7Q6"/>
<reference evidence="3 4" key="1">
    <citation type="submission" date="2020-08" db="EMBL/GenBank/DDBJ databases">
        <title>Genomic Encyclopedia of Type Strains, Phase IV (KMG-IV): sequencing the most valuable type-strain genomes for metagenomic binning, comparative biology and taxonomic classification.</title>
        <authorList>
            <person name="Goeker M."/>
        </authorList>
    </citation>
    <scope>NUCLEOTIDE SEQUENCE [LARGE SCALE GENOMIC DNA]</scope>
    <source>
        <strain evidence="3 4">DSM 17507</strain>
    </source>
</reference>
<protein>
    <submittedName>
        <fullName evidence="3">Copper resistance protein B</fullName>
    </submittedName>
</protein>
<evidence type="ECO:0000313" key="3">
    <source>
        <dbReference type="EMBL" id="MBB4611978.1"/>
    </source>
</evidence>
<feature type="signal peptide" evidence="2">
    <location>
        <begin position="1"/>
        <end position="18"/>
    </location>
</feature>
<sequence length="335" mass="36937">MKRLLLAGAALISTPSFAQEVPDPHAGHDMTQMEGMDHSSHDMGAMEGQPMEGMDHSMHQQSEAATADQAAPMDHSAHAGHVMPTVSDSEVGNAPPPPVPTDHPADAYWDRQRMAQARADLAKEGRFYGNALILDRLEYRPRSGKDGFAWQAMGWIGGDIDRLAVETEGDGAFGEPLETGEVRAAWRHALDPWWNFELGVRQDFAAGPDRTYGVIGIEGLAPYWFELGAHAFVSNKGDVHFRVEAEHDMRLTQRLILQPSVEIDASAQDVPELGIGAGFEKVELGARMRYEFAREFAPYVGVHWERKLGETARLARLDGENPSQVSAVVGVRMWF</sequence>
<dbReference type="GO" id="GO:0005507">
    <property type="term" value="F:copper ion binding"/>
    <property type="evidence" value="ECO:0007669"/>
    <property type="project" value="InterPro"/>
</dbReference>
<evidence type="ECO:0000256" key="1">
    <source>
        <dbReference type="SAM" id="MobiDB-lite"/>
    </source>
</evidence>
<evidence type="ECO:0000256" key="2">
    <source>
        <dbReference type="SAM" id="SignalP"/>
    </source>
</evidence>
<proteinExistence type="predicted"/>
<keyword evidence="2" id="KW-0732">Signal</keyword>
<comment type="caution">
    <text evidence="3">The sequence shown here is derived from an EMBL/GenBank/DDBJ whole genome shotgun (WGS) entry which is preliminary data.</text>
</comment>
<dbReference type="GO" id="GO:0009279">
    <property type="term" value="C:cell outer membrane"/>
    <property type="evidence" value="ECO:0007669"/>
    <property type="project" value="InterPro"/>
</dbReference>
<dbReference type="Proteomes" id="UP000538566">
    <property type="component" value="Unassembled WGS sequence"/>
</dbReference>
<feature type="chain" id="PRO_5031441112" evidence="2">
    <location>
        <begin position="19"/>
        <end position="335"/>
    </location>
</feature>
<dbReference type="OrthoDB" id="9778934at2"/>
<name>A0A7W7A7Q6_9SPHN</name>
<evidence type="ECO:0000313" key="4">
    <source>
        <dbReference type="Proteomes" id="UP000538566"/>
    </source>
</evidence>
<accession>A0A7W7A7Q6</accession>
<keyword evidence="4" id="KW-1185">Reference proteome</keyword>
<dbReference type="RefSeq" id="WP_144902466.1">
    <property type="nucleotide sequence ID" value="NZ_JACHOA010000001.1"/>
</dbReference>